<comment type="caution">
    <text evidence="1">The sequence shown here is derived from an EMBL/GenBank/DDBJ whole genome shotgun (WGS) entry which is preliminary data.</text>
</comment>
<evidence type="ECO:0000313" key="1">
    <source>
        <dbReference type="EMBL" id="TDG04021.1"/>
    </source>
</evidence>
<dbReference type="Proteomes" id="UP000295606">
    <property type="component" value="Unassembled WGS sequence"/>
</dbReference>
<proteinExistence type="predicted"/>
<dbReference type="OrthoDB" id="9104071at2"/>
<protein>
    <submittedName>
        <fullName evidence="1">Uncharacterized protein</fullName>
    </submittedName>
</protein>
<organism evidence="1 2">
    <name type="scientific">Paraburkholderia guartelaensis</name>
    <dbReference type="NCBI Taxonomy" id="2546446"/>
    <lineage>
        <taxon>Bacteria</taxon>
        <taxon>Pseudomonadati</taxon>
        <taxon>Pseudomonadota</taxon>
        <taxon>Betaproteobacteria</taxon>
        <taxon>Burkholderiales</taxon>
        <taxon>Burkholderiaceae</taxon>
        <taxon>Paraburkholderia</taxon>
    </lineage>
</organism>
<dbReference type="EMBL" id="SMOD01000033">
    <property type="protein sequence ID" value="TDG04021.1"/>
    <property type="molecule type" value="Genomic_DNA"/>
</dbReference>
<sequence length="65" mass="7172">MTPDDVISVFEQLNREGRAAVDLDHACASFARWLASAWDDLDAADAALLTSVGAALWREGYARRY</sequence>
<evidence type="ECO:0000313" key="2">
    <source>
        <dbReference type="Proteomes" id="UP000295606"/>
    </source>
</evidence>
<gene>
    <name evidence="1" type="ORF">E1N52_31980</name>
</gene>
<dbReference type="AlphaFoldDB" id="A0A4R5L5F9"/>
<reference evidence="1 2" key="1">
    <citation type="submission" date="2019-03" db="EMBL/GenBank/DDBJ databases">
        <title>Paraburkholderia sp. isolated from native Mimosa gymnas in Guartela State Park, Brazil.</title>
        <authorList>
            <person name="Paulitsch F."/>
            <person name="Hungria M."/>
            <person name="Delamuta J.R.M."/>
            <person name="Ribeiro R.A."/>
            <person name="Dall'Agnol R."/>
            <person name="Silva J.S.B."/>
        </authorList>
    </citation>
    <scope>NUCLEOTIDE SEQUENCE [LARGE SCALE GENOMIC DNA]</scope>
    <source>
        <strain evidence="1 2">CNPSo 3008</strain>
    </source>
</reference>
<dbReference type="RefSeq" id="WP_133187470.1">
    <property type="nucleotide sequence ID" value="NZ_SMOD01000033.1"/>
</dbReference>
<accession>A0A4R5L5F9</accession>
<name>A0A4R5L5F9_9BURK</name>